<dbReference type="SMART" id="SM00646">
    <property type="entry name" value="Ami_3"/>
    <property type="match status" value="1"/>
</dbReference>
<comment type="caution">
    <text evidence="3">The sequence shown here is derived from an EMBL/GenBank/DDBJ whole genome shotgun (WGS) entry which is preliminary data.</text>
</comment>
<dbReference type="SUPFAM" id="SSF53187">
    <property type="entry name" value="Zn-dependent exopeptidases"/>
    <property type="match status" value="1"/>
</dbReference>
<organism evidence="3 4">
    <name type="scientific">Parablautia intestinalis</name>
    <dbReference type="NCBI Taxonomy" id="2320100"/>
    <lineage>
        <taxon>Bacteria</taxon>
        <taxon>Bacillati</taxon>
        <taxon>Bacillota</taxon>
        <taxon>Clostridia</taxon>
        <taxon>Lachnospirales</taxon>
        <taxon>Lachnospiraceae</taxon>
        <taxon>Parablautia</taxon>
    </lineage>
</organism>
<evidence type="ECO:0000259" key="2">
    <source>
        <dbReference type="SMART" id="SM00646"/>
    </source>
</evidence>
<evidence type="ECO:0000256" key="1">
    <source>
        <dbReference type="ARBA" id="ARBA00022801"/>
    </source>
</evidence>
<dbReference type="EMBL" id="RAYQ01000014">
    <property type="protein sequence ID" value="RKI90551.1"/>
    <property type="molecule type" value="Genomic_DNA"/>
</dbReference>
<keyword evidence="4" id="KW-1185">Reference proteome</keyword>
<dbReference type="PANTHER" id="PTHR30404">
    <property type="entry name" value="N-ACETYLMURAMOYL-L-ALANINE AMIDASE"/>
    <property type="match status" value="1"/>
</dbReference>
<dbReference type="CDD" id="cd02696">
    <property type="entry name" value="MurNAc-LAA"/>
    <property type="match status" value="1"/>
</dbReference>
<accession>A0A3A9ASK4</accession>
<dbReference type="Proteomes" id="UP000280696">
    <property type="component" value="Unassembled WGS sequence"/>
</dbReference>
<keyword evidence="1" id="KW-0378">Hydrolase</keyword>
<dbReference type="PANTHER" id="PTHR30404:SF0">
    <property type="entry name" value="N-ACETYLMURAMOYL-L-ALANINE AMIDASE AMIC"/>
    <property type="match status" value="1"/>
</dbReference>
<dbReference type="GO" id="GO:0008745">
    <property type="term" value="F:N-acetylmuramoyl-L-alanine amidase activity"/>
    <property type="evidence" value="ECO:0007669"/>
    <property type="project" value="InterPro"/>
</dbReference>
<proteinExistence type="predicted"/>
<sequence>MVGILMVSMFVVAREGAVYVDSMQVKRERDICVVIDAGHGGADPGKVGINDQLEKDINLKIAHKLKMFLEAEGIKVVMTREGDEGLYDEGASNKKVQDMKRRLEIIETSDPVLVVSIHQNSYHEEYVKGAQVFYYETSSKSRQLAGLLQEQLRSLSPENKRVAKGNDSYFLLKKTTRPIVIAECGFLSNREEAELLSTDLYQEKLAWNLYIGVMKYLNGAKEK</sequence>
<dbReference type="Gene3D" id="3.40.630.40">
    <property type="entry name" value="Zn-dependent exopeptidases"/>
    <property type="match status" value="1"/>
</dbReference>
<dbReference type="InterPro" id="IPR050695">
    <property type="entry name" value="N-acetylmuramoyl_amidase_3"/>
</dbReference>
<reference evidence="3 4" key="1">
    <citation type="submission" date="2018-09" db="EMBL/GenBank/DDBJ databases">
        <title>Murine metabolic-syndrome-specific gut microbial biobank.</title>
        <authorList>
            <person name="Liu C."/>
        </authorList>
    </citation>
    <scope>NUCLEOTIDE SEQUENCE [LARGE SCALE GENOMIC DNA]</scope>
    <source>
        <strain evidence="3 4">0.1xD8-82</strain>
    </source>
</reference>
<name>A0A3A9ASK4_9FIRM</name>
<evidence type="ECO:0000313" key="3">
    <source>
        <dbReference type="EMBL" id="RKI90551.1"/>
    </source>
</evidence>
<dbReference type="InterPro" id="IPR002508">
    <property type="entry name" value="MurNAc-LAA_cat"/>
</dbReference>
<protein>
    <submittedName>
        <fullName evidence="3">N-acetylmuramoyl-L-alanine amidase</fullName>
    </submittedName>
</protein>
<gene>
    <name evidence="3" type="ORF">D7V94_13975</name>
</gene>
<dbReference type="OrthoDB" id="9806267at2"/>
<feature type="domain" description="MurNAc-LAA" evidence="2">
    <location>
        <begin position="103"/>
        <end position="214"/>
    </location>
</feature>
<dbReference type="GO" id="GO:0009253">
    <property type="term" value="P:peptidoglycan catabolic process"/>
    <property type="evidence" value="ECO:0007669"/>
    <property type="project" value="InterPro"/>
</dbReference>
<dbReference type="Pfam" id="PF01520">
    <property type="entry name" value="Amidase_3"/>
    <property type="match status" value="1"/>
</dbReference>
<dbReference type="AlphaFoldDB" id="A0A3A9ASK4"/>
<evidence type="ECO:0000313" key="4">
    <source>
        <dbReference type="Proteomes" id="UP000280696"/>
    </source>
</evidence>
<dbReference type="GO" id="GO:0030288">
    <property type="term" value="C:outer membrane-bounded periplasmic space"/>
    <property type="evidence" value="ECO:0007669"/>
    <property type="project" value="TreeGrafter"/>
</dbReference>